<name>A0ABD2AV13_VESSQ</name>
<reference evidence="1 2" key="1">
    <citation type="journal article" date="2024" name="Ann. Entomol. Soc. Am.">
        <title>Genomic analyses of the southern and eastern yellowjacket wasps (Hymenoptera: Vespidae) reveal evolutionary signatures of social life.</title>
        <authorList>
            <person name="Catto M.A."/>
            <person name="Caine P.B."/>
            <person name="Orr S.E."/>
            <person name="Hunt B.G."/>
            <person name="Goodisman M.A.D."/>
        </authorList>
    </citation>
    <scope>NUCLEOTIDE SEQUENCE [LARGE SCALE GENOMIC DNA]</scope>
    <source>
        <strain evidence="1">233</strain>
        <tissue evidence="1">Head and thorax</tissue>
    </source>
</reference>
<dbReference type="AlphaFoldDB" id="A0ABD2AV13"/>
<keyword evidence="2" id="KW-1185">Reference proteome</keyword>
<accession>A0ABD2AV13</accession>
<comment type="caution">
    <text evidence="1">The sequence shown here is derived from an EMBL/GenBank/DDBJ whole genome shotgun (WGS) entry which is preliminary data.</text>
</comment>
<dbReference type="Proteomes" id="UP001607302">
    <property type="component" value="Unassembled WGS sequence"/>
</dbReference>
<proteinExistence type="predicted"/>
<evidence type="ECO:0000313" key="2">
    <source>
        <dbReference type="Proteomes" id="UP001607302"/>
    </source>
</evidence>
<sequence length="114" mass="13372">MVYRQNNLVHTKLNNEIFFKDYTLKKISEDSEAKYSHPQRWQGYTQTYSFPSQNATTDVQQSQQHKKYCKNSNKRYAFDASTIHGALRMQELSIKCSSNSASALIITLTYNRYE</sequence>
<dbReference type="EMBL" id="JAUDFV010000139">
    <property type="protein sequence ID" value="KAL2724467.1"/>
    <property type="molecule type" value="Genomic_DNA"/>
</dbReference>
<evidence type="ECO:0000313" key="1">
    <source>
        <dbReference type="EMBL" id="KAL2724467.1"/>
    </source>
</evidence>
<protein>
    <submittedName>
        <fullName evidence="1">Heterogeneous nuclear ribonucleoprotein U-like protein 1 isoform X1</fullName>
    </submittedName>
</protein>
<gene>
    <name evidence="1" type="ORF">V1478_008980</name>
</gene>
<organism evidence="1 2">
    <name type="scientific">Vespula squamosa</name>
    <name type="common">Southern yellow jacket</name>
    <name type="synonym">Wasp</name>
    <dbReference type="NCBI Taxonomy" id="30214"/>
    <lineage>
        <taxon>Eukaryota</taxon>
        <taxon>Metazoa</taxon>
        <taxon>Ecdysozoa</taxon>
        <taxon>Arthropoda</taxon>
        <taxon>Hexapoda</taxon>
        <taxon>Insecta</taxon>
        <taxon>Pterygota</taxon>
        <taxon>Neoptera</taxon>
        <taxon>Endopterygota</taxon>
        <taxon>Hymenoptera</taxon>
        <taxon>Apocrita</taxon>
        <taxon>Aculeata</taxon>
        <taxon>Vespoidea</taxon>
        <taxon>Vespidae</taxon>
        <taxon>Vespinae</taxon>
        <taxon>Vespula</taxon>
    </lineage>
</organism>